<sequence>MDLFNPYDAGLDTLRYAIMCPNCGMPDCICGTQTSSPSTAEFNNCSPATLPWTDHPTSLDGYQSIFQNPAMPPPSSHPASAFVESQTSAGLLENSAQRSDCSCLREVLLISERLERYAGCKLGFKSLVMLSRNVLEACEKYPRCQNCEEFLITTLCITALRRTSAFYRKLASAPQGGAALDERTFQCRIGNFESETVLDEDTCRLLLCAEIERSLRSTAEFERLVGPDSKEARRTDNFALQYYQDMIKNVKTHLQEALDLMHVKNS</sequence>
<evidence type="ECO:0000313" key="2">
    <source>
        <dbReference type="Proteomes" id="UP000054321"/>
    </source>
</evidence>
<evidence type="ECO:0008006" key="3">
    <source>
        <dbReference type="Google" id="ProtNLM"/>
    </source>
</evidence>
<dbReference type="HOGENOM" id="CLU_1046213_0_0_1"/>
<reference evidence="2" key="2">
    <citation type="submission" date="2015-01" db="EMBL/GenBank/DDBJ databases">
        <title>Evolutionary Origins and Diversification of the Mycorrhizal Mutualists.</title>
        <authorList>
            <consortium name="DOE Joint Genome Institute"/>
            <consortium name="Mycorrhizal Genomics Consortium"/>
            <person name="Kohler A."/>
            <person name="Kuo A."/>
            <person name="Nagy L.G."/>
            <person name="Floudas D."/>
            <person name="Copeland A."/>
            <person name="Barry K.W."/>
            <person name="Cichocki N."/>
            <person name="Veneault-Fourrey C."/>
            <person name="LaButti K."/>
            <person name="Lindquist E.A."/>
            <person name="Lipzen A."/>
            <person name="Lundell T."/>
            <person name="Morin E."/>
            <person name="Murat C."/>
            <person name="Riley R."/>
            <person name="Ohm R."/>
            <person name="Sun H."/>
            <person name="Tunlid A."/>
            <person name="Henrissat B."/>
            <person name="Grigoriev I.V."/>
            <person name="Hibbett D.S."/>
            <person name="Martin F."/>
        </authorList>
    </citation>
    <scope>NUCLEOTIDE SEQUENCE [LARGE SCALE GENOMIC DNA]</scope>
    <source>
        <strain evidence="2">Zn</strain>
    </source>
</reference>
<organism evidence="1 2">
    <name type="scientific">Oidiodendron maius (strain Zn)</name>
    <dbReference type="NCBI Taxonomy" id="913774"/>
    <lineage>
        <taxon>Eukaryota</taxon>
        <taxon>Fungi</taxon>
        <taxon>Dikarya</taxon>
        <taxon>Ascomycota</taxon>
        <taxon>Pezizomycotina</taxon>
        <taxon>Leotiomycetes</taxon>
        <taxon>Leotiomycetes incertae sedis</taxon>
        <taxon>Myxotrichaceae</taxon>
        <taxon>Oidiodendron</taxon>
    </lineage>
</organism>
<gene>
    <name evidence="1" type="ORF">OIDMADRAFT_60864</name>
</gene>
<dbReference type="OrthoDB" id="10630399at2759"/>
<dbReference type="InParanoid" id="A0A0C3GRP9"/>
<accession>A0A0C3GRP9</accession>
<dbReference type="EMBL" id="KN832891">
    <property type="protein sequence ID" value="KIM94024.1"/>
    <property type="molecule type" value="Genomic_DNA"/>
</dbReference>
<protein>
    <recommendedName>
        <fullName evidence="3">Aflatoxin regulatory protein domain-containing protein</fullName>
    </recommendedName>
</protein>
<evidence type="ECO:0000313" key="1">
    <source>
        <dbReference type="EMBL" id="KIM94024.1"/>
    </source>
</evidence>
<keyword evidence="2" id="KW-1185">Reference proteome</keyword>
<dbReference type="AlphaFoldDB" id="A0A0C3GRP9"/>
<proteinExistence type="predicted"/>
<name>A0A0C3GRP9_OIDMZ</name>
<reference evidence="1 2" key="1">
    <citation type="submission" date="2014-04" db="EMBL/GenBank/DDBJ databases">
        <authorList>
            <consortium name="DOE Joint Genome Institute"/>
            <person name="Kuo A."/>
            <person name="Martino E."/>
            <person name="Perotto S."/>
            <person name="Kohler A."/>
            <person name="Nagy L.G."/>
            <person name="Floudas D."/>
            <person name="Copeland A."/>
            <person name="Barry K.W."/>
            <person name="Cichocki N."/>
            <person name="Veneault-Fourrey C."/>
            <person name="LaButti K."/>
            <person name="Lindquist E.A."/>
            <person name="Lipzen A."/>
            <person name="Lundell T."/>
            <person name="Morin E."/>
            <person name="Murat C."/>
            <person name="Sun H."/>
            <person name="Tunlid A."/>
            <person name="Henrissat B."/>
            <person name="Grigoriev I.V."/>
            <person name="Hibbett D.S."/>
            <person name="Martin F."/>
            <person name="Nordberg H.P."/>
            <person name="Cantor M.N."/>
            <person name="Hua S.X."/>
        </authorList>
    </citation>
    <scope>NUCLEOTIDE SEQUENCE [LARGE SCALE GENOMIC DNA]</scope>
    <source>
        <strain evidence="1 2">Zn</strain>
    </source>
</reference>
<dbReference type="Proteomes" id="UP000054321">
    <property type="component" value="Unassembled WGS sequence"/>
</dbReference>